<reference evidence="1 2" key="1">
    <citation type="submission" date="2018-08" db="EMBL/GenBank/DDBJ databases">
        <title>A genome reference for cultivated species of the human gut microbiota.</title>
        <authorList>
            <person name="Zou Y."/>
            <person name="Xue W."/>
            <person name="Luo G."/>
        </authorList>
    </citation>
    <scope>NUCLEOTIDE SEQUENCE [LARGE SCALE GENOMIC DNA]</scope>
    <source>
        <strain evidence="1 2">AF28-26</strain>
    </source>
</reference>
<comment type="caution">
    <text evidence="1">The sequence shown here is derived from an EMBL/GenBank/DDBJ whole genome shotgun (WGS) entry which is preliminary data.</text>
</comment>
<dbReference type="EMBL" id="QRTC01000001">
    <property type="protein sequence ID" value="RGQ44862.1"/>
    <property type="molecule type" value="Genomic_DNA"/>
</dbReference>
<evidence type="ECO:0000313" key="2">
    <source>
        <dbReference type="Proteomes" id="UP000284751"/>
    </source>
</evidence>
<dbReference type="Proteomes" id="UP000284751">
    <property type="component" value="Unassembled WGS sequence"/>
</dbReference>
<sequence>MLTILPEQDKQKSGERLNTAYAASGYEKESGKDPTLLVVQERGKELGYIAVDVDTTSVRILDFQLYGCTDYRDMDVDQSEYCEMMIRSAASYALNRNLFHMETKLVSIFPLVKRYGFRKDDERMGMEIFKLIKNCKNC</sequence>
<gene>
    <name evidence="1" type="ORF">DWY99_00870</name>
</gene>
<dbReference type="AlphaFoldDB" id="A0A412B1G4"/>
<organism evidence="1 2">
    <name type="scientific">[Clostridium] leptum</name>
    <dbReference type="NCBI Taxonomy" id="1535"/>
    <lineage>
        <taxon>Bacteria</taxon>
        <taxon>Bacillati</taxon>
        <taxon>Bacillota</taxon>
        <taxon>Clostridia</taxon>
        <taxon>Eubacteriales</taxon>
        <taxon>Oscillospiraceae</taxon>
        <taxon>Oscillospiraceae incertae sedis</taxon>
    </lineage>
</organism>
<evidence type="ECO:0008006" key="3">
    <source>
        <dbReference type="Google" id="ProtNLM"/>
    </source>
</evidence>
<proteinExistence type="predicted"/>
<protein>
    <recommendedName>
        <fullName evidence="3">N-acetyltransferase</fullName>
    </recommendedName>
</protein>
<name>A0A412B1G4_9FIRM</name>
<evidence type="ECO:0000313" key="1">
    <source>
        <dbReference type="EMBL" id="RGQ44862.1"/>
    </source>
</evidence>
<accession>A0A412B1G4</accession>